<dbReference type="PANTHER" id="PTHR33375">
    <property type="entry name" value="CHROMOSOME-PARTITIONING PROTEIN PARB-RELATED"/>
    <property type="match status" value="1"/>
</dbReference>
<dbReference type="CDD" id="cd16387">
    <property type="entry name" value="ParB_N_Srx"/>
    <property type="match status" value="1"/>
</dbReference>
<dbReference type="GO" id="GO:0005694">
    <property type="term" value="C:chromosome"/>
    <property type="evidence" value="ECO:0007669"/>
    <property type="project" value="TreeGrafter"/>
</dbReference>
<dbReference type="Proteomes" id="UP000028181">
    <property type="component" value="Plasmid pHAMBI540a"/>
</dbReference>
<geneLocation type="plasmid" evidence="4">
    <name>II</name>
</geneLocation>
<keyword evidence="3" id="KW-0614">Plasmid</keyword>
<sequence>MELMTVDPRSLKDNPDRARQSKSSPQSDALLCASIKAIGVVQPPVVKPDPDGGNSYIIVFGHRRAAQAVAADIAEIAVLVAEPSDDLGAMQSRKTLPASC</sequence>
<protein>
    <recommendedName>
        <fullName evidence="2">ParB-like N-terminal domain-containing protein</fullName>
    </recommendedName>
</protein>
<dbReference type="GO" id="GO:0007059">
    <property type="term" value="P:chromosome segregation"/>
    <property type="evidence" value="ECO:0007669"/>
    <property type="project" value="TreeGrafter"/>
</dbReference>
<dbReference type="AlphaFoldDB" id="A0A068T3N0"/>
<dbReference type="InterPro" id="IPR050336">
    <property type="entry name" value="Chromosome_partition/occlusion"/>
</dbReference>
<dbReference type="InterPro" id="IPR036086">
    <property type="entry name" value="ParB/Sulfiredoxin_sf"/>
</dbReference>
<dbReference type="SMART" id="SM00470">
    <property type="entry name" value="ParB"/>
    <property type="match status" value="1"/>
</dbReference>
<keyword evidence="4" id="KW-1185">Reference proteome</keyword>
<dbReference type="InterPro" id="IPR003115">
    <property type="entry name" value="ParB_N"/>
</dbReference>
<dbReference type="Gene3D" id="3.90.1530.30">
    <property type="match status" value="1"/>
</dbReference>
<evidence type="ECO:0000256" key="1">
    <source>
        <dbReference type="SAM" id="MobiDB-lite"/>
    </source>
</evidence>
<reference evidence="4" key="1">
    <citation type="journal article" date="2014" name="BMC Genomics">
        <title>Genome sequencing of two Neorhizobium galegae strains reveals a noeT gene responsible for the unusual acetylation of the nodulation factors.</title>
        <authorList>
            <person name="Osterman J."/>
            <person name="Marsh J."/>
            <person name="Laine P.K."/>
            <person name="Zeng Z."/>
            <person name="Alatalo E."/>
            <person name="Sullivan J.T."/>
            <person name="Young J.P."/>
            <person name="Thomas-Oates J."/>
            <person name="Paulin L."/>
            <person name="Lindstrom K."/>
        </authorList>
    </citation>
    <scope>NUCLEOTIDE SEQUENCE [LARGE SCALE GENOMIC DNA]</scope>
    <source>
        <strain evidence="4">HAMBI 540</strain>
    </source>
</reference>
<dbReference type="PATRIC" id="fig|1028800.3.peg.5980"/>
<dbReference type="KEGG" id="ngg:RG540_PA13340"/>
<proteinExistence type="predicted"/>
<dbReference type="eggNOG" id="COG1475">
    <property type="taxonomic scope" value="Bacteria"/>
</dbReference>
<dbReference type="EMBL" id="HG938354">
    <property type="protein sequence ID" value="CDN52010.1"/>
    <property type="molecule type" value="Genomic_DNA"/>
</dbReference>
<accession>A0A068T3N0</accession>
<evidence type="ECO:0000313" key="3">
    <source>
        <dbReference type="EMBL" id="CDN52010.1"/>
    </source>
</evidence>
<name>A0A068T3N0_NEOGA</name>
<dbReference type="PANTHER" id="PTHR33375:SF1">
    <property type="entry name" value="CHROMOSOME-PARTITIONING PROTEIN PARB-RELATED"/>
    <property type="match status" value="1"/>
</dbReference>
<dbReference type="HOGENOM" id="CLU_2302902_0_0_5"/>
<dbReference type="GO" id="GO:0045881">
    <property type="term" value="P:positive regulation of sporulation resulting in formation of a cellular spore"/>
    <property type="evidence" value="ECO:0007669"/>
    <property type="project" value="TreeGrafter"/>
</dbReference>
<gene>
    <name evidence="3" type="ORF">RG540_PA13340</name>
</gene>
<feature type="region of interest" description="Disordered" evidence="1">
    <location>
        <begin position="1"/>
        <end position="27"/>
    </location>
</feature>
<feature type="compositionally biased region" description="Basic and acidic residues" evidence="1">
    <location>
        <begin position="9"/>
        <end position="19"/>
    </location>
</feature>
<dbReference type="Pfam" id="PF02195">
    <property type="entry name" value="ParB_N"/>
    <property type="match status" value="1"/>
</dbReference>
<evidence type="ECO:0000313" key="4">
    <source>
        <dbReference type="Proteomes" id="UP000028181"/>
    </source>
</evidence>
<organism evidence="3 4">
    <name type="scientific">Neorhizobium galegae bv. orientalis str. HAMBI 540</name>
    <dbReference type="NCBI Taxonomy" id="1028800"/>
    <lineage>
        <taxon>Bacteria</taxon>
        <taxon>Pseudomonadati</taxon>
        <taxon>Pseudomonadota</taxon>
        <taxon>Alphaproteobacteria</taxon>
        <taxon>Hyphomicrobiales</taxon>
        <taxon>Rhizobiaceae</taxon>
        <taxon>Rhizobium/Agrobacterium group</taxon>
        <taxon>Neorhizobium</taxon>
    </lineage>
</organism>
<feature type="domain" description="ParB-like N-terminal" evidence="2">
    <location>
        <begin position="4"/>
        <end position="96"/>
    </location>
</feature>
<dbReference type="SUPFAM" id="SSF110849">
    <property type="entry name" value="ParB/Sulfiredoxin"/>
    <property type="match status" value="1"/>
</dbReference>
<evidence type="ECO:0000259" key="2">
    <source>
        <dbReference type="SMART" id="SM00470"/>
    </source>
</evidence>